<dbReference type="PANTHER" id="PTHR42753">
    <property type="entry name" value="MITOCHONDRIAL RIBOSOME PROTEIN L39/PROLYL-TRNA LIGASE FAMILY MEMBER"/>
    <property type="match status" value="1"/>
</dbReference>
<dbReference type="GO" id="GO:0006383">
    <property type="term" value="P:transcription by RNA polymerase III"/>
    <property type="evidence" value="ECO:0007669"/>
    <property type="project" value="InterPro"/>
</dbReference>
<reference evidence="6 7" key="1">
    <citation type="submission" date="2015-04" db="EMBL/GenBank/DDBJ databases">
        <authorList>
            <person name="Syromyatnikov M.Y."/>
            <person name="Popov V.N."/>
        </authorList>
    </citation>
    <scope>NUCLEOTIDE SEQUENCE [LARGE SCALE GENOMIC DNA]</scope>
</reference>
<feature type="compositionally biased region" description="Acidic residues" evidence="4">
    <location>
        <begin position="161"/>
        <end position="184"/>
    </location>
</feature>
<protein>
    <submittedName>
        <fullName evidence="6">CLUMA_CG019062, isoform A</fullName>
    </submittedName>
</protein>
<dbReference type="PANTHER" id="PTHR42753:SF9">
    <property type="entry name" value="LARGE RIBOSOMAL SUBUNIT PROTEIN ML39"/>
    <property type="match status" value="1"/>
</dbReference>
<evidence type="ECO:0000256" key="2">
    <source>
        <dbReference type="ARBA" id="ARBA00008352"/>
    </source>
</evidence>
<evidence type="ECO:0000256" key="3">
    <source>
        <dbReference type="ARBA" id="ARBA00023242"/>
    </source>
</evidence>
<evidence type="ECO:0000259" key="5">
    <source>
        <dbReference type="PROSITE" id="PS51880"/>
    </source>
</evidence>
<dbReference type="SUPFAM" id="SSF55186">
    <property type="entry name" value="ThrRS/AlaRS common domain"/>
    <property type="match status" value="1"/>
</dbReference>
<evidence type="ECO:0000256" key="1">
    <source>
        <dbReference type="ARBA" id="ARBA00004123"/>
    </source>
</evidence>
<evidence type="ECO:0000256" key="4">
    <source>
        <dbReference type="SAM" id="MobiDB-lite"/>
    </source>
</evidence>
<dbReference type="InterPro" id="IPR012675">
    <property type="entry name" value="Beta-grasp_dom_sf"/>
</dbReference>
<accession>A0A1J1J362</accession>
<feature type="region of interest" description="Disordered" evidence="4">
    <location>
        <begin position="108"/>
        <end position="127"/>
    </location>
</feature>
<dbReference type="GO" id="GO:0005739">
    <property type="term" value="C:mitochondrion"/>
    <property type="evidence" value="ECO:0007669"/>
    <property type="project" value="TreeGrafter"/>
</dbReference>
<dbReference type="Proteomes" id="UP000183832">
    <property type="component" value="Unassembled WGS sequence"/>
</dbReference>
<dbReference type="OrthoDB" id="5870821at2759"/>
<dbReference type="GO" id="GO:0003723">
    <property type="term" value="F:RNA binding"/>
    <property type="evidence" value="ECO:0007669"/>
    <property type="project" value="TreeGrafter"/>
</dbReference>
<dbReference type="Pfam" id="PF11705">
    <property type="entry name" value="RNA_pol_3_Rpc31"/>
    <property type="match status" value="1"/>
</dbReference>
<dbReference type="Gene3D" id="3.10.20.30">
    <property type="match status" value="1"/>
</dbReference>
<dbReference type="Pfam" id="PF02824">
    <property type="entry name" value="TGS"/>
    <property type="match status" value="1"/>
</dbReference>
<evidence type="ECO:0000313" key="6">
    <source>
        <dbReference type="EMBL" id="CRL06228.1"/>
    </source>
</evidence>
<keyword evidence="3" id="KW-0539">Nucleus</keyword>
<dbReference type="InterPro" id="IPR004095">
    <property type="entry name" value="TGS"/>
</dbReference>
<dbReference type="AlphaFoldDB" id="A0A1J1J362"/>
<name>A0A1J1J362_9DIPT</name>
<organism evidence="6 7">
    <name type="scientific">Clunio marinus</name>
    <dbReference type="NCBI Taxonomy" id="568069"/>
    <lineage>
        <taxon>Eukaryota</taxon>
        <taxon>Metazoa</taxon>
        <taxon>Ecdysozoa</taxon>
        <taxon>Arthropoda</taxon>
        <taxon>Hexapoda</taxon>
        <taxon>Insecta</taxon>
        <taxon>Pterygota</taxon>
        <taxon>Neoptera</taxon>
        <taxon>Endopterygota</taxon>
        <taxon>Diptera</taxon>
        <taxon>Nematocera</taxon>
        <taxon>Chironomoidea</taxon>
        <taxon>Chironomidae</taxon>
        <taxon>Clunio</taxon>
    </lineage>
</organism>
<evidence type="ECO:0000313" key="7">
    <source>
        <dbReference type="Proteomes" id="UP000183832"/>
    </source>
</evidence>
<dbReference type="InterPro" id="IPR024661">
    <property type="entry name" value="RNA_pol_III_Rpc31"/>
</dbReference>
<proteinExistence type="inferred from homology"/>
<dbReference type="FunFam" id="3.10.20.30:FF:000031">
    <property type="entry name" value="Mitochondrial ribosomal protein L39"/>
    <property type="match status" value="1"/>
</dbReference>
<dbReference type="GO" id="GO:0000166">
    <property type="term" value="F:nucleotide binding"/>
    <property type="evidence" value="ECO:0007669"/>
    <property type="project" value="InterPro"/>
</dbReference>
<feature type="domain" description="TGS" evidence="5">
    <location>
        <begin position="238"/>
        <end position="304"/>
    </location>
</feature>
<gene>
    <name evidence="6" type="ORF">CLUMA_CG019062</name>
</gene>
<dbReference type="PROSITE" id="PS51880">
    <property type="entry name" value="TGS"/>
    <property type="match status" value="1"/>
</dbReference>
<comment type="similarity">
    <text evidence="2">Belongs to the eukaryotic RPC7 RNA polymerase subunit family.</text>
</comment>
<dbReference type="STRING" id="568069.A0A1J1J362"/>
<feature type="region of interest" description="Disordered" evidence="4">
    <location>
        <begin position="503"/>
        <end position="525"/>
    </location>
</feature>
<dbReference type="EMBL" id="CVRI01000066">
    <property type="protein sequence ID" value="CRL06228.1"/>
    <property type="molecule type" value="Genomic_DNA"/>
</dbReference>
<dbReference type="InterPro" id="IPR018163">
    <property type="entry name" value="Thr/Ala-tRNA-synth_IIc_edit"/>
</dbReference>
<sequence>MYAFRNSGFTKEQLTNLGVTSKDVPVAAPTSLFPPLVSRPIEIEKSEELEYKVDWKVQFQNDLFEVHSNLDLNLTDDSYSSKVANAIEREHKKKVQLKFAWNLMPAELRPSNKRRSPNKSNKAKKLKVVPSEIVEEKLKILEQKEKENPEGEERSTKGDNESDDDINDDGEEKMEDQEMDDDIDYGNNYFDNGEGYNDEDDNLDEGDGNLSNEEITRKRNRIFDFEQKKQRSNVGRVEKIEVRYLGTPEDATMMMNKKLSTPYNCAQHISESKCKTSAVALLNNKILWDMHRPLEDSCTLQLLSFKMNDPGAVNATFWRSCSFFLGAVLQKTFKENAGLFLHSFTKPNVRSGSFVHDIALNESDWKPSKEDFFTLKVEMTKFATQNLKVERLEVSHDIALEMFKENPFKREQLPSISNSNNGIVTLYRAGDHIDISKGPMVASTSFLGTSAIASVHKISAENASCNLYRVQGVALPTGISMNSFAFNNILVERARKLNPVGLQQTQEENEEQHIEQSPILQQSAN</sequence>
<feature type="compositionally biased region" description="Basic and acidic residues" evidence="4">
    <location>
        <begin position="140"/>
        <end position="160"/>
    </location>
</feature>
<dbReference type="InterPro" id="IPR050062">
    <property type="entry name" value="Pro-tRNA_synthetase"/>
</dbReference>
<feature type="region of interest" description="Disordered" evidence="4">
    <location>
        <begin position="140"/>
        <end position="211"/>
    </location>
</feature>
<dbReference type="Gene3D" id="3.30.980.10">
    <property type="entry name" value="Threonyl-trna Synthetase, Chain A, domain 2"/>
    <property type="match status" value="1"/>
</dbReference>
<dbReference type="GO" id="GO:0005634">
    <property type="term" value="C:nucleus"/>
    <property type="evidence" value="ECO:0007669"/>
    <property type="project" value="UniProtKB-SubCell"/>
</dbReference>
<keyword evidence="7" id="KW-1185">Reference proteome</keyword>
<feature type="compositionally biased region" description="Acidic residues" evidence="4">
    <location>
        <begin position="196"/>
        <end position="207"/>
    </location>
</feature>
<feature type="compositionally biased region" description="Basic residues" evidence="4">
    <location>
        <begin position="111"/>
        <end position="127"/>
    </location>
</feature>
<comment type="subcellular location">
    <subcellularLocation>
        <location evidence="1">Nucleus</location>
    </subcellularLocation>
</comment>
<dbReference type="CDD" id="cd01667">
    <property type="entry name" value="TGS_ThrRS"/>
    <property type="match status" value="1"/>
</dbReference>